<dbReference type="EMBL" id="LR797294">
    <property type="protein sequence ID" value="CAB4199992.1"/>
    <property type="molecule type" value="Genomic_DNA"/>
</dbReference>
<sequence length="160" mass="16048">MLAEKSVLGTSQATTSGASIDFTGIPSWAKRVVVTLVNVSTNGASLPVLQLGSGTVQTTGYGVVTSAVLNSNITTAGAFTNGFAINSNAAAASYVFGTLTLTLTSGTTWTGTINMADGNGNRAIFGAGNVTLSGALDRIRLTTANGTDVFDGGSANIIYD</sequence>
<accession>A0A6J5S0Y1</accession>
<protein>
    <submittedName>
        <fullName evidence="1">Uncharacterized protein</fullName>
    </submittedName>
</protein>
<gene>
    <name evidence="1" type="ORF">UFOVP1356_18</name>
</gene>
<organism evidence="1">
    <name type="scientific">uncultured Caudovirales phage</name>
    <dbReference type="NCBI Taxonomy" id="2100421"/>
    <lineage>
        <taxon>Viruses</taxon>
        <taxon>Duplodnaviria</taxon>
        <taxon>Heunggongvirae</taxon>
        <taxon>Uroviricota</taxon>
        <taxon>Caudoviricetes</taxon>
        <taxon>Peduoviridae</taxon>
        <taxon>Maltschvirus</taxon>
        <taxon>Maltschvirus maltsch</taxon>
    </lineage>
</organism>
<name>A0A6J5S0Y1_9CAUD</name>
<reference evidence="1" key="1">
    <citation type="submission" date="2020-05" db="EMBL/GenBank/DDBJ databases">
        <authorList>
            <person name="Chiriac C."/>
            <person name="Salcher M."/>
            <person name="Ghai R."/>
            <person name="Kavagutti S V."/>
        </authorList>
    </citation>
    <scope>NUCLEOTIDE SEQUENCE</scope>
</reference>
<evidence type="ECO:0000313" key="1">
    <source>
        <dbReference type="EMBL" id="CAB4199992.1"/>
    </source>
</evidence>
<proteinExistence type="predicted"/>